<dbReference type="Gene3D" id="2.20.25.80">
    <property type="entry name" value="WRKY domain"/>
    <property type="match status" value="1"/>
</dbReference>
<evidence type="ECO:0000256" key="1">
    <source>
        <dbReference type="ARBA" id="ARBA00004123"/>
    </source>
</evidence>
<dbReference type="AlphaFoldDB" id="A0A6A6N0S5"/>
<comment type="caution">
    <text evidence="8">The sequence shown here is derived from an EMBL/GenBank/DDBJ whole genome shotgun (WGS) entry which is preliminary data.</text>
</comment>
<keyword evidence="5" id="KW-0539">Nucleus</keyword>
<dbReference type="PROSITE" id="PS50811">
    <property type="entry name" value="WRKY"/>
    <property type="match status" value="1"/>
</dbReference>
<keyword evidence="3" id="KW-0238">DNA-binding</keyword>
<gene>
    <name evidence="8" type="ORF">GH714_014479</name>
</gene>
<dbReference type="GO" id="GO:0005634">
    <property type="term" value="C:nucleus"/>
    <property type="evidence" value="ECO:0007669"/>
    <property type="project" value="UniProtKB-SubCell"/>
</dbReference>
<dbReference type="Pfam" id="PF03106">
    <property type="entry name" value="WRKY"/>
    <property type="match status" value="1"/>
</dbReference>
<evidence type="ECO:0000259" key="7">
    <source>
        <dbReference type="PROSITE" id="PS50811"/>
    </source>
</evidence>
<dbReference type="InterPro" id="IPR003657">
    <property type="entry name" value="WRKY_dom"/>
</dbReference>
<evidence type="ECO:0000256" key="5">
    <source>
        <dbReference type="ARBA" id="ARBA00023242"/>
    </source>
</evidence>
<dbReference type="PANTHER" id="PTHR31282">
    <property type="entry name" value="WRKY TRANSCRIPTION FACTOR 21-RELATED"/>
    <property type="match status" value="1"/>
</dbReference>
<evidence type="ECO:0000256" key="4">
    <source>
        <dbReference type="ARBA" id="ARBA00023163"/>
    </source>
</evidence>
<evidence type="ECO:0000256" key="3">
    <source>
        <dbReference type="ARBA" id="ARBA00023125"/>
    </source>
</evidence>
<feature type="region of interest" description="Disordered" evidence="6">
    <location>
        <begin position="86"/>
        <end position="117"/>
    </location>
</feature>
<accession>A0A6A6N0S5</accession>
<keyword evidence="4" id="KW-0804">Transcription</keyword>
<evidence type="ECO:0000313" key="8">
    <source>
        <dbReference type="EMBL" id="KAF2319300.1"/>
    </source>
</evidence>
<organism evidence="8 9">
    <name type="scientific">Hevea brasiliensis</name>
    <name type="common">Para rubber tree</name>
    <name type="synonym">Siphonia brasiliensis</name>
    <dbReference type="NCBI Taxonomy" id="3981"/>
    <lineage>
        <taxon>Eukaryota</taxon>
        <taxon>Viridiplantae</taxon>
        <taxon>Streptophyta</taxon>
        <taxon>Embryophyta</taxon>
        <taxon>Tracheophyta</taxon>
        <taxon>Spermatophyta</taxon>
        <taxon>Magnoliopsida</taxon>
        <taxon>eudicotyledons</taxon>
        <taxon>Gunneridae</taxon>
        <taxon>Pentapetalae</taxon>
        <taxon>rosids</taxon>
        <taxon>fabids</taxon>
        <taxon>Malpighiales</taxon>
        <taxon>Euphorbiaceae</taxon>
        <taxon>Crotonoideae</taxon>
        <taxon>Micrandreae</taxon>
        <taxon>Hevea</taxon>
    </lineage>
</organism>
<evidence type="ECO:0000313" key="9">
    <source>
        <dbReference type="Proteomes" id="UP000467840"/>
    </source>
</evidence>
<evidence type="ECO:0000256" key="2">
    <source>
        <dbReference type="ARBA" id="ARBA00023015"/>
    </source>
</evidence>
<evidence type="ECO:0000256" key="6">
    <source>
        <dbReference type="SAM" id="MobiDB-lite"/>
    </source>
</evidence>
<dbReference type="GO" id="GO:0043565">
    <property type="term" value="F:sequence-specific DNA binding"/>
    <property type="evidence" value="ECO:0007669"/>
    <property type="project" value="InterPro"/>
</dbReference>
<dbReference type="InterPro" id="IPR036576">
    <property type="entry name" value="WRKY_dom_sf"/>
</dbReference>
<comment type="subcellular location">
    <subcellularLocation>
        <location evidence="1">Nucleus</location>
    </subcellularLocation>
</comment>
<keyword evidence="9" id="KW-1185">Reference proteome</keyword>
<dbReference type="InterPro" id="IPR044810">
    <property type="entry name" value="WRKY_plant"/>
</dbReference>
<dbReference type="SUPFAM" id="SSF118290">
    <property type="entry name" value="WRKY DNA-binding domain"/>
    <property type="match status" value="1"/>
</dbReference>
<feature type="compositionally biased region" description="Basic and acidic residues" evidence="6">
    <location>
        <begin position="86"/>
        <end position="115"/>
    </location>
</feature>
<dbReference type="Proteomes" id="UP000467840">
    <property type="component" value="Chromosome 10"/>
</dbReference>
<protein>
    <recommendedName>
        <fullName evidence="7">WRKY domain-containing protein</fullName>
    </recommendedName>
</protein>
<reference evidence="8 9" key="1">
    <citation type="journal article" date="2020" name="Mol. Plant">
        <title>The Chromosome-Based Rubber Tree Genome Provides New Insights into Spurge Genome Evolution and Rubber Biosynthesis.</title>
        <authorList>
            <person name="Liu J."/>
            <person name="Shi C."/>
            <person name="Shi C.C."/>
            <person name="Li W."/>
            <person name="Zhang Q.J."/>
            <person name="Zhang Y."/>
            <person name="Li K."/>
            <person name="Lu H.F."/>
            <person name="Shi C."/>
            <person name="Zhu S.T."/>
            <person name="Xiao Z.Y."/>
            <person name="Nan H."/>
            <person name="Yue Y."/>
            <person name="Zhu X.G."/>
            <person name="Wu Y."/>
            <person name="Hong X.N."/>
            <person name="Fan G.Y."/>
            <person name="Tong Y."/>
            <person name="Zhang D."/>
            <person name="Mao C.L."/>
            <person name="Liu Y.L."/>
            <person name="Hao S.J."/>
            <person name="Liu W.Q."/>
            <person name="Lv M.Q."/>
            <person name="Zhang H.B."/>
            <person name="Liu Y."/>
            <person name="Hu-Tang G.R."/>
            <person name="Wang J.P."/>
            <person name="Wang J.H."/>
            <person name="Sun Y.H."/>
            <person name="Ni S.B."/>
            <person name="Chen W.B."/>
            <person name="Zhang X.C."/>
            <person name="Jiao Y.N."/>
            <person name="Eichler E.E."/>
            <person name="Li G.H."/>
            <person name="Liu X."/>
            <person name="Gao L.Z."/>
        </authorList>
    </citation>
    <scope>NUCLEOTIDE SEQUENCE [LARGE SCALE GENOMIC DNA]</scope>
    <source>
        <strain evidence="9">cv. GT1</strain>
        <tissue evidence="8">Leaf</tissue>
    </source>
</reference>
<proteinExistence type="predicted"/>
<feature type="domain" description="WRKY" evidence="7">
    <location>
        <begin position="122"/>
        <end position="180"/>
    </location>
</feature>
<dbReference type="GO" id="GO:0003700">
    <property type="term" value="F:DNA-binding transcription factor activity"/>
    <property type="evidence" value="ECO:0007669"/>
    <property type="project" value="InterPro"/>
</dbReference>
<dbReference type="SMART" id="SM00774">
    <property type="entry name" value="WRKY"/>
    <property type="match status" value="1"/>
</dbReference>
<name>A0A6A6N0S5_HEVBR</name>
<dbReference type="EMBL" id="JAAGAX010000003">
    <property type="protein sequence ID" value="KAF2319300.1"/>
    <property type="molecule type" value="Genomic_DNA"/>
</dbReference>
<sequence length="237" mass="27432">MATPWPENLSTNRVRVIKVLAQGQESATHLQLLLKKPYGEDVFLLDDKLVVKIMRSFTEALSLLTSSDFVEILQNQTTSQVDSVCCDDRRSRDSGESKKRPTAKDRRVATRESKKTSQSFIRASSTIEDGYAWRKYGQKEILNAKYPRSYFRCTHKYDQGCKATKQVQRMEEDPQMYRTTILVIIPAEISQGSTNHCNTRFCFDPWESYMLTSDSNIPTQLDHQRTTIKQEHKEEPH</sequence>
<keyword evidence="2" id="KW-0805">Transcription regulation</keyword>